<dbReference type="RefSeq" id="WP_024268097.1">
    <property type="nucleotide sequence ID" value="NC_023035.1"/>
</dbReference>
<dbReference type="Pfam" id="PF13646">
    <property type="entry name" value="HEAT_2"/>
    <property type="match status" value="1"/>
</dbReference>
<organism evidence="1 2">
    <name type="scientific">Salinispira pacifica</name>
    <dbReference type="NCBI Taxonomy" id="1307761"/>
    <lineage>
        <taxon>Bacteria</taxon>
        <taxon>Pseudomonadati</taxon>
        <taxon>Spirochaetota</taxon>
        <taxon>Spirochaetia</taxon>
        <taxon>Spirochaetales</taxon>
        <taxon>Spirochaetaceae</taxon>
        <taxon>Salinispira</taxon>
    </lineage>
</organism>
<dbReference type="SMART" id="SM00567">
    <property type="entry name" value="EZ_HEAT"/>
    <property type="match status" value="4"/>
</dbReference>
<gene>
    <name evidence="1" type="ORF">L21SP2_1802</name>
</gene>
<evidence type="ECO:0008006" key="3">
    <source>
        <dbReference type="Google" id="ProtNLM"/>
    </source>
</evidence>
<protein>
    <recommendedName>
        <fullName evidence="3">HEAT repeat domain-containing protein</fullName>
    </recommendedName>
</protein>
<dbReference type="PATRIC" id="fig|1307761.3.peg.1796"/>
<dbReference type="Gene3D" id="1.25.10.10">
    <property type="entry name" value="Leucine-rich Repeat Variant"/>
    <property type="match status" value="2"/>
</dbReference>
<dbReference type="AlphaFoldDB" id="V5WI09"/>
<keyword evidence="2" id="KW-1185">Reference proteome</keyword>
<dbReference type="InterPro" id="IPR011989">
    <property type="entry name" value="ARM-like"/>
</dbReference>
<dbReference type="EMBL" id="CP006939">
    <property type="protein sequence ID" value="AHC15179.1"/>
    <property type="molecule type" value="Genomic_DNA"/>
</dbReference>
<name>V5WI09_9SPIO</name>
<dbReference type="HOGENOM" id="CLU_594354_0_0_12"/>
<evidence type="ECO:0000313" key="2">
    <source>
        <dbReference type="Proteomes" id="UP000018680"/>
    </source>
</evidence>
<reference evidence="1 2" key="1">
    <citation type="journal article" date="2015" name="Stand. Genomic Sci.">
        <title>Complete genome sequence and description of Salinispira pacifica gen. nov., sp. nov., a novel spirochaete isolated form a hypersaline microbial mat.</title>
        <authorList>
            <person name="Ben Hania W."/>
            <person name="Joseph M."/>
            <person name="Schumann P."/>
            <person name="Bunk B."/>
            <person name="Fiebig A."/>
            <person name="Sproer C."/>
            <person name="Klenk H.P."/>
            <person name="Fardeau M.L."/>
            <person name="Spring S."/>
        </authorList>
    </citation>
    <scope>NUCLEOTIDE SEQUENCE [LARGE SCALE GENOMIC DNA]</scope>
    <source>
        <strain evidence="1 2">L21-RPul-D2</strain>
    </source>
</reference>
<dbReference type="SUPFAM" id="SSF48371">
    <property type="entry name" value="ARM repeat"/>
    <property type="match status" value="2"/>
</dbReference>
<dbReference type="eggNOG" id="COG1413">
    <property type="taxonomic scope" value="Bacteria"/>
</dbReference>
<dbReference type="InterPro" id="IPR016024">
    <property type="entry name" value="ARM-type_fold"/>
</dbReference>
<dbReference type="InterPro" id="IPR004155">
    <property type="entry name" value="PBS_lyase_HEAT"/>
</dbReference>
<dbReference type="STRING" id="1307761.L21SP2_1802"/>
<sequence length="471" mass="53883">MDRLKNPEHAFQPLALCMMLISFFWFTSGGAILGQEDAGDAENSSGEEDVQQSLYEKWEETILYGIDSSVVSTIEEMIELEDARLADPVLTLVSSSRQSLRIKALDYFEALERDDAIPAVLDELMFYQDIPRNFTIRLFQHLKERNHPMDKDLWELSSEIIQEEGYEVQLAAIQYTAETEYRPAAEFLAEYYEDPDLEIPVREAILRALGRIQHPGSRDLIFDLAGDESIEKTLRIAAINAAGQYADSRAMNVISNAFSSSDTLIRTAAVAALSSFEPEEVQELYLEALRDSFWRIRMTALRGIEENPFDDAFAPLRYMTQNDPETNIKHQAFRSLASIESRKSRQYLREALEDEELGDQFRQTAAVLLIRNDFPGSKENIERVMAETWDDENNRLLDTICKELSLNKLTAAGSLYERMLGHENYIIQIYGIRGIARNQIASHRDYLEQLSEDEEAHPALRANARNALERL</sequence>
<accession>V5WI09</accession>
<dbReference type="KEGG" id="slr:L21SP2_1802"/>
<proteinExistence type="predicted"/>
<dbReference type="Proteomes" id="UP000018680">
    <property type="component" value="Chromosome"/>
</dbReference>
<evidence type="ECO:0000313" key="1">
    <source>
        <dbReference type="EMBL" id="AHC15179.1"/>
    </source>
</evidence>